<dbReference type="RefSeq" id="WP_102606986.1">
    <property type="nucleotide sequence ID" value="NZ_PNYC01000006.1"/>
</dbReference>
<accession>A0A2N7X542</accession>
<dbReference type="AlphaFoldDB" id="A0A2N7X542"/>
<reference evidence="2 3" key="1">
    <citation type="submission" date="2018-01" db="EMBL/GenBank/DDBJ databases">
        <title>Whole genome analyses suggest that Burkholderia sensu lato contains two further novel genera in the rhizoxinica-symbiotica group Mycetohabitans gen. nov., and Trinickia gen. nov.: implications for the evolution of diazotrophy and nodulation in the Burkholderiaceae.</title>
        <authorList>
            <person name="Estrada-de los Santos P."/>
            <person name="Palmer M."/>
            <person name="Chavez-Ramirez B."/>
            <person name="Beukes C."/>
            <person name="Steenkamp E.T."/>
            <person name="Hirsch A.M."/>
            <person name="Manyaka P."/>
            <person name="Maluk M."/>
            <person name="Lafos M."/>
            <person name="Crook M."/>
            <person name="Gross E."/>
            <person name="Simon M.F."/>
            <person name="Bueno dos Reis Junior F."/>
            <person name="Poole P.S."/>
            <person name="Venter S.N."/>
            <person name="James E.K."/>
        </authorList>
    </citation>
    <scope>NUCLEOTIDE SEQUENCE [LARGE SCALE GENOMIC DNA]</scope>
    <source>
        <strain evidence="2 3">JPY 581</strain>
    </source>
</reference>
<name>A0A2N7X542_9BURK</name>
<dbReference type="PANTHER" id="PTHR43802">
    <property type="entry name" value="ENOYL-COA HYDRATASE"/>
    <property type="match status" value="1"/>
</dbReference>
<dbReference type="CDD" id="cd06558">
    <property type="entry name" value="crotonase-like"/>
    <property type="match status" value="1"/>
</dbReference>
<dbReference type="PANTHER" id="PTHR43802:SF1">
    <property type="entry name" value="IP11341P-RELATED"/>
    <property type="match status" value="1"/>
</dbReference>
<comment type="caution">
    <text evidence="2">The sequence shown here is derived from an EMBL/GenBank/DDBJ whole genome shotgun (WGS) entry which is preliminary data.</text>
</comment>
<sequence length="271" mass="28602">MSIEQEQMAAGSDPIVQVRREGDVAVVTMSYPERRNAFSMKMRLALTDVFQRLMHDDPDTRAIVLTGAGGHFCAGGDLSEMQEATPSLLALRERIAVGVRLFKLIYTGTKPVVAAVEGACCGAGLSLAAACDFVVSAETAKYSCAFGKVGLLPDTGILWTLPQKVGGGKARELMLKGDVIDAAEGRRIGLVSEIAASGCALDAAIAAASRFASYPPVTLALLKASLVNAGNSIEDACRLEIDLNPLTRQTNDHAEAVNAFMEKRKPVFTGA</sequence>
<dbReference type="Gene3D" id="1.10.12.10">
    <property type="entry name" value="Lyase 2-enoyl-coa Hydratase, Chain A, domain 2"/>
    <property type="match status" value="1"/>
</dbReference>
<keyword evidence="3" id="KW-1185">Reference proteome</keyword>
<dbReference type="InterPro" id="IPR001753">
    <property type="entry name" value="Enoyl-CoA_hydra/iso"/>
</dbReference>
<comment type="similarity">
    <text evidence="1">Belongs to the enoyl-CoA hydratase/isomerase family.</text>
</comment>
<organism evidence="2 3">
    <name type="scientific">Trinickia symbiotica</name>
    <dbReference type="NCBI Taxonomy" id="863227"/>
    <lineage>
        <taxon>Bacteria</taxon>
        <taxon>Pseudomonadati</taxon>
        <taxon>Pseudomonadota</taxon>
        <taxon>Betaproteobacteria</taxon>
        <taxon>Burkholderiales</taxon>
        <taxon>Burkholderiaceae</taxon>
        <taxon>Trinickia</taxon>
    </lineage>
</organism>
<evidence type="ECO:0000313" key="3">
    <source>
        <dbReference type="Proteomes" id="UP000235777"/>
    </source>
</evidence>
<dbReference type="InterPro" id="IPR014748">
    <property type="entry name" value="Enoyl-CoA_hydra_C"/>
</dbReference>
<dbReference type="Pfam" id="PF00378">
    <property type="entry name" value="ECH_1"/>
    <property type="match status" value="1"/>
</dbReference>
<dbReference type="InterPro" id="IPR029045">
    <property type="entry name" value="ClpP/crotonase-like_dom_sf"/>
</dbReference>
<proteinExistence type="inferred from homology"/>
<gene>
    <name evidence="2" type="ORF">C0Z20_11690</name>
</gene>
<evidence type="ECO:0000313" key="2">
    <source>
        <dbReference type="EMBL" id="PMS36747.1"/>
    </source>
</evidence>
<dbReference type="Proteomes" id="UP000235777">
    <property type="component" value="Unassembled WGS sequence"/>
</dbReference>
<dbReference type="Gene3D" id="3.90.226.10">
    <property type="entry name" value="2-enoyl-CoA Hydratase, Chain A, domain 1"/>
    <property type="match status" value="1"/>
</dbReference>
<evidence type="ECO:0000256" key="1">
    <source>
        <dbReference type="ARBA" id="ARBA00005254"/>
    </source>
</evidence>
<dbReference type="GO" id="GO:0003824">
    <property type="term" value="F:catalytic activity"/>
    <property type="evidence" value="ECO:0007669"/>
    <property type="project" value="UniProtKB-ARBA"/>
</dbReference>
<protein>
    <submittedName>
        <fullName evidence="2">Enoyl-CoA hydratase</fullName>
    </submittedName>
</protein>
<dbReference type="EMBL" id="PNYC01000006">
    <property type="protein sequence ID" value="PMS36747.1"/>
    <property type="molecule type" value="Genomic_DNA"/>
</dbReference>
<dbReference type="SUPFAM" id="SSF52096">
    <property type="entry name" value="ClpP/crotonase"/>
    <property type="match status" value="1"/>
</dbReference>